<dbReference type="PANTHER" id="PTHR43030">
    <property type="entry name" value="PHOSPHOENOLPYRUVATE SYNTHASE"/>
    <property type="match status" value="1"/>
</dbReference>
<dbReference type="EMBL" id="JH413796">
    <property type="protein sequence ID" value="EHL32700.1"/>
    <property type="molecule type" value="Genomic_DNA"/>
</dbReference>
<evidence type="ECO:0000256" key="8">
    <source>
        <dbReference type="ARBA" id="ARBA00022723"/>
    </source>
</evidence>
<evidence type="ECO:0000259" key="15">
    <source>
        <dbReference type="Pfam" id="PF01326"/>
    </source>
</evidence>
<evidence type="ECO:0000256" key="10">
    <source>
        <dbReference type="ARBA" id="ARBA00022777"/>
    </source>
</evidence>
<dbReference type="GO" id="GO:0008986">
    <property type="term" value="F:pyruvate, water dikinase activity"/>
    <property type="evidence" value="ECO:0007669"/>
    <property type="project" value="UniProtKB-EC"/>
</dbReference>
<comment type="function">
    <text evidence="2">Catalyzes the phosphorylation of pyruvate to phosphoenolpyruvate.</text>
</comment>
<evidence type="ECO:0000256" key="9">
    <source>
        <dbReference type="ARBA" id="ARBA00022741"/>
    </source>
</evidence>
<keyword evidence="11" id="KW-0067">ATP-binding</keyword>
<dbReference type="Gene3D" id="3.30.470.20">
    <property type="entry name" value="ATP-grasp fold, B domain"/>
    <property type="match status" value="1"/>
</dbReference>
<comment type="similarity">
    <text evidence="4">Belongs to the PEP-utilizing enzyme family.</text>
</comment>
<keyword evidence="8" id="KW-0479">Metal-binding</keyword>
<dbReference type="UniPathway" id="UPA00138"/>
<dbReference type="InterPro" id="IPR002192">
    <property type="entry name" value="PPDK_AMP/ATP-bd"/>
</dbReference>
<feature type="domain" description="Pyruvate phosphate dikinase AMP/ATP-binding" evidence="15">
    <location>
        <begin position="19"/>
        <end position="233"/>
    </location>
</feature>
<evidence type="ECO:0000256" key="12">
    <source>
        <dbReference type="ARBA" id="ARBA00022842"/>
    </source>
</evidence>
<comment type="pathway">
    <text evidence="3">Carbohydrate biosynthesis; gluconeogenesis.</text>
</comment>
<accession>G9EJD4</accession>
<evidence type="ECO:0000256" key="1">
    <source>
        <dbReference type="ARBA" id="ARBA00001946"/>
    </source>
</evidence>
<keyword evidence="9" id="KW-0547">Nucleotide-binding</keyword>
<dbReference type="Proteomes" id="UP000002770">
    <property type="component" value="Unassembled WGS sequence"/>
</dbReference>
<dbReference type="SUPFAM" id="SSF56059">
    <property type="entry name" value="Glutathione synthetase ATP-binding domain-like"/>
    <property type="match status" value="1"/>
</dbReference>
<dbReference type="InterPro" id="IPR006319">
    <property type="entry name" value="PEP_synth"/>
</dbReference>
<dbReference type="eggNOG" id="COG0574">
    <property type="taxonomic scope" value="Bacteria"/>
</dbReference>
<dbReference type="AlphaFoldDB" id="G9EJD4"/>
<organism evidence="16 17">
    <name type="scientific">Legionella drancourtii LLAP12</name>
    <dbReference type="NCBI Taxonomy" id="658187"/>
    <lineage>
        <taxon>Bacteria</taxon>
        <taxon>Pseudomonadati</taxon>
        <taxon>Pseudomonadota</taxon>
        <taxon>Gammaproteobacteria</taxon>
        <taxon>Legionellales</taxon>
        <taxon>Legionellaceae</taxon>
        <taxon>Legionella</taxon>
    </lineage>
</organism>
<evidence type="ECO:0000256" key="4">
    <source>
        <dbReference type="ARBA" id="ARBA00007837"/>
    </source>
</evidence>
<comment type="cofactor">
    <cofactor evidence="1">
        <name>Mg(2+)</name>
        <dbReference type="ChEBI" id="CHEBI:18420"/>
    </cofactor>
</comment>
<dbReference type="InParanoid" id="G9EJD4"/>
<dbReference type="HOGENOM" id="CLU_007308_6_0_6"/>
<reference evidence="16 17" key="1">
    <citation type="journal article" date="2011" name="BMC Genomics">
        <title>Insight into cross-talk between intra-amoebal pathogens.</title>
        <authorList>
            <person name="Gimenez G."/>
            <person name="Bertelli C."/>
            <person name="Moliner C."/>
            <person name="Robert C."/>
            <person name="Raoult D."/>
            <person name="Fournier P.E."/>
            <person name="Greub G."/>
        </authorList>
    </citation>
    <scope>NUCLEOTIDE SEQUENCE [LARGE SCALE GENOMIC DNA]</scope>
    <source>
        <strain evidence="16 17">LLAP12</strain>
    </source>
</reference>
<dbReference type="Gene3D" id="3.30.1490.20">
    <property type="entry name" value="ATP-grasp fold, A domain"/>
    <property type="match status" value="1"/>
</dbReference>
<dbReference type="GO" id="GO:0005524">
    <property type="term" value="F:ATP binding"/>
    <property type="evidence" value="ECO:0007669"/>
    <property type="project" value="UniProtKB-KW"/>
</dbReference>
<dbReference type="FunFam" id="3.30.1490.20:FF:000010">
    <property type="entry name" value="Phosphoenolpyruvate synthase"/>
    <property type="match status" value="1"/>
</dbReference>
<dbReference type="InterPro" id="IPR013815">
    <property type="entry name" value="ATP_grasp_subdomain_1"/>
</dbReference>
<dbReference type="STRING" id="658187.LDG_5295"/>
<evidence type="ECO:0000313" key="16">
    <source>
        <dbReference type="EMBL" id="EHL32700.1"/>
    </source>
</evidence>
<comment type="catalytic activity">
    <reaction evidence="14">
        <text>pyruvate + ATP + H2O = phosphoenolpyruvate + AMP + phosphate + 2 H(+)</text>
        <dbReference type="Rhea" id="RHEA:11364"/>
        <dbReference type="ChEBI" id="CHEBI:15361"/>
        <dbReference type="ChEBI" id="CHEBI:15377"/>
        <dbReference type="ChEBI" id="CHEBI:15378"/>
        <dbReference type="ChEBI" id="CHEBI:30616"/>
        <dbReference type="ChEBI" id="CHEBI:43474"/>
        <dbReference type="ChEBI" id="CHEBI:58702"/>
        <dbReference type="ChEBI" id="CHEBI:456215"/>
        <dbReference type="EC" id="2.7.9.2"/>
    </reaction>
</comment>
<evidence type="ECO:0000256" key="3">
    <source>
        <dbReference type="ARBA" id="ARBA00004742"/>
    </source>
</evidence>
<proteinExistence type="inferred from homology"/>
<gene>
    <name evidence="16" type="ORF">LDG_5295</name>
</gene>
<evidence type="ECO:0000256" key="7">
    <source>
        <dbReference type="ARBA" id="ARBA00022679"/>
    </source>
</evidence>
<evidence type="ECO:0000256" key="13">
    <source>
        <dbReference type="ARBA" id="ARBA00033470"/>
    </source>
</evidence>
<dbReference type="PANTHER" id="PTHR43030:SF1">
    <property type="entry name" value="PHOSPHOENOLPYRUVATE SYNTHASE"/>
    <property type="match status" value="1"/>
</dbReference>
<evidence type="ECO:0000256" key="14">
    <source>
        <dbReference type="ARBA" id="ARBA00047700"/>
    </source>
</evidence>
<name>G9EJD4_9GAMM</name>
<protein>
    <recommendedName>
        <fullName evidence="6">Phosphoenolpyruvate synthase</fullName>
        <ecNumber evidence="5">2.7.9.2</ecNumber>
    </recommendedName>
    <alternativeName>
        <fullName evidence="13">Pyruvate, water dikinase</fullName>
    </alternativeName>
</protein>
<evidence type="ECO:0000313" key="17">
    <source>
        <dbReference type="Proteomes" id="UP000002770"/>
    </source>
</evidence>
<sequence length="234" mass="25404">MTIKTHVIDLAHLGMRDLDQVGGKNSSLGEMISHLSSAGVAVPGGFATTADSFREFLAQNGLDKKIYAQLAALNTDDVHQLAAVGKQIREMVINTPFTPAFEQEVHAAYQQMVKSIGHDEFSVAVRSSATAEDLPDASFAGQQETFLNVKGIDAVLESIKHVFASLFNDRAIAYRAHHEFEHHDVALSAGIQQMVRSDLAVSGVMFTMDTESGFDQVVFITSSYGLGEWLCKGQ</sequence>
<dbReference type="EC" id="2.7.9.2" evidence="5"/>
<evidence type="ECO:0000256" key="6">
    <source>
        <dbReference type="ARBA" id="ARBA00021623"/>
    </source>
</evidence>
<keyword evidence="10" id="KW-0418">Kinase</keyword>
<keyword evidence="12" id="KW-0460">Magnesium</keyword>
<dbReference type="GO" id="GO:0046872">
    <property type="term" value="F:metal ion binding"/>
    <property type="evidence" value="ECO:0007669"/>
    <property type="project" value="UniProtKB-KW"/>
</dbReference>
<evidence type="ECO:0000256" key="5">
    <source>
        <dbReference type="ARBA" id="ARBA00011996"/>
    </source>
</evidence>
<keyword evidence="17" id="KW-1185">Reference proteome</keyword>
<evidence type="ECO:0000256" key="2">
    <source>
        <dbReference type="ARBA" id="ARBA00002988"/>
    </source>
</evidence>
<dbReference type="GO" id="GO:0006094">
    <property type="term" value="P:gluconeogenesis"/>
    <property type="evidence" value="ECO:0007669"/>
    <property type="project" value="UniProtKB-UniPathway"/>
</dbReference>
<dbReference type="Pfam" id="PF01326">
    <property type="entry name" value="PPDK_N"/>
    <property type="match status" value="1"/>
</dbReference>
<keyword evidence="7" id="KW-0808">Transferase</keyword>
<evidence type="ECO:0000256" key="11">
    <source>
        <dbReference type="ARBA" id="ARBA00022840"/>
    </source>
</evidence>